<keyword evidence="2" id="KW-1185">Reference proteome</keyword>
<dbReference type="AlphaFoldDB" id="A0A5C8UWH0"/>
<sequence length="141" mass="15314">MDWDQLVSHLGATTIVGIVTERADGTAAVAPIWAVVVDGQPYVRSYLGPTALWYRRVLAGRPVFFTTGDGEVAERDTAAALLQPRVAVRTEYVDPGDPIQAAIDGAFLAKYREFPEADEMTQPAMVACTRRILPAEARPAQ</sequence>
<dbReference type="SUPFAM" id="SSF50475">
    <property type="entry name" value="FMN-binding split barrel"/>
    <property type="match status" value="1"/>
</dbReference>
<comment type="caution">
    <text evidence="1">The sequence shown here is derived from an EMBL/GenBank/DDBJ whole genome shotgun (WGS) entry which is preliminary data.</text>
</comment>
<gene>
    <name evidence="1" type="ORF">FVP33_01930</name>
</gene>
<dbReference type="Pfam" id="PF10012">
    <property type="entry name" value="DUF2255"/>
    <property type="match status" value="1"/>
</dbReference>
<dbReference type="RefSeq" id="WP_147781939.1">
    <property type="nucleotide sequence ID" value="NZ_VRMG01000003.1"/>
</dbReference>
<dbReference type="Proteomes" id="UP000321379">
    <property type="component" value="Unassembled WGS sequence"/>
</dbReference>
<dbReference type="EMBL" id="VRMG01000003">
    <property type="protein sequence ID" value="TXN32393.1"/>
    <property type="molecule type" value="Genomic_DNA"/>
</dbReference>
<evidence type="ECO:0000313" key="2">
    <source>
        <dbReference type="Proteomes" id="UP000321379"/>
    </source>
</evidence>
<protein>
    <submittedName>
        <fullName evidence="1">DUF2255 family protein</fullName>
    </submittedName>
</protein>
<proteinExistence type="predicted"/>
<dbReference type="InterPro" id="IPR016888">
    <property type="entry name" value="UCP028498"/>
</dbReference>
<name>A0A5C8UWH0_9MICO</name>
<organism evidence="1 2">
    <name type="scientific">Lacisediminihabitans profunda</name>
    <dbReference type="NCBI Taxonomy" id="2594790"/>
    <lineage>
        <taxon>Bacteria</taxon>
        <taxon>Bacillati</taxon>
        <taxon>Actinomycetota</taxon>
        <taxon>Actinomycetes</taxon>
        <taxon>Micrococcales</taxon>
        <taxon>Microbacteriaceae</taxon>
        <taxon>Lacisediminihabitans</taxon>
    </lineage>
</organism>
<accession>A0A5C8UWH0</accession>
<reference evidence="1 2" key="1">
    <citation type="submission" date="2019-08" db="EMBL/GenBank/DDBJ databases">
        <title>Bacterial whole genome sequence for Glaciihabitans sp. CHu50b-6-2.</title>
        <authorList>
            <person name="Jin L."/>
        </authorList>
    </citation>
    <scope>NUCLEOTIDE SEQUENCE [LARGE SCALE GENOMIC DNA]</scope>
    <source>
        <strain evidence="1 2">CHu50b-6-2</strain>
    </source>
</reference>
<evidence type="ECO:0000313" key="1">
    <source>
        <dbReference type="EMBL" id="TXN32393.1"/>
    </source>
</evidence>